<dbReference type="EMBL" id="MSJM01000001">
    <property type="protein sequence ID" value="OLF48928.1"/>
    <property type="molecule type" value="Genomic_DNA"/>
</dbReference>
<keyword evidence="4 7" id="KW-0479">Metal-binding</keyword>
<gene>
    <name evidence="8" type="ORF">BU202_01195</name>
</gene>
<dbReference type="OrthoDB" id="9772053at2"/>
<dbReference type="Gene3D" id="2.40.30.40">
    <property type="entry name" value="Peptidase M42, domain 2"/>
    <property type="match status" value="1"/>
</dbReference>
<evidence type="ECO:0000313" key="9">
    <source>
        <dbReference type="Proteomes" id="UP000186890"/>
    </source>
</evidence>
<dbReference type="Gene3D" id="3.40.630.10">
    <property type="entry name" value="Zn peptidases"/>
    <property type="match status" value="1"/>
</dbReference>
<evidence type="ECO:0000256" key="3">
    <source>
        <dbReference type="ARBA" id="ARBA00022670"/>
    </source>
</evidence>
<evidence type="ECO:0000256" key="2">
    <source>
        <dbReference type="ARBA" id="ARBA00022438"/>
    </source>
</evidence>
<dbReference type="AlphaFoldDB" id="A0A1Q8EAW3"/>
<dbReference type="PANTHER" id="PTHR32481:SF0">
    <property type="entry name" value="AMINOPEPTIDASE YPDE-RELATED"/>
    <property type="match status" value="1"/>
</dbReference>
<feature type="binding site" evidence="7">
    <location>
        <position position="214"/>
    </location>
    <ligand>
        <name>Zn(2+)</name>
        <dbReference type="ChEBI" id="CHEBI:29105"/>
        <label>1</label>
    </ligand>
</feature>
<dbReference type="RefSeq" id="WP_075103971.1">
    <property type="nucleotide sequence ID" value="NZ_MSJM01000001.1"/>
</dbReference>
<protein>
    <submittedName>
        <fullName evidence="8">Uncharacterized protein</fullName>
    </submittedName>
</protein>
<dbReference type="GO" id="GO:0006508">
    <property type="term" value="P:proteolysis"/>
    <property type="evidence" value="ECO:0007669"/>
    <property type="project" value="UniProtKB-KW"/>
</dbReference>
<keyword evidence="3" id="KW-0645">Protease</keyword>
<dbReference type="InterPro" id="IPR051464">
    <property type="entry name" value="Peptidase_M42_aminopept"/>
</dbReference>
<dbReference type="Pfam" id="PF05343">
    <property type="entry name" value="Peptidase_M42"/>
    <property type="match status" value="1"/>
</dbReference>
<evidence type="ECO:0000256" key="7">
    <source>
        <dbReference type="PIRSR" id="PIRSR001123-2"/>
    </source>
</evidence>
<organism evidence="8 9">
    <name type="scientific">Streptococcus cuniculi</name>
    <dbReference type="NCBI Taxonomy" id="1432788"/>
    <lineage>
        <taxon>Bacteria</taxon>
        <taxon>Bacillati</taxon>
        <taxon>Bacillota</taxon>
        <taxon>Bacilli</taxon>
        <taxon>Lactobacillales</taxon>
        <taxon>Streptococcaceae</taxon>
        <taxon>Streptococcus</taxon>
    </lineage>
</organism>
<comment type="caution">
    <text evidence="8">The sequence shown here is derived from an EMBL/GenBank/DDBJ whole genome shotgun (WGS) entry which is preliminary data.</text>
</comment>
<name>A0A1Q8EAW3_9STRE</name>
<evidence type="ECO:0000256" key="5">
    <source>
        <dbReference type="ARBA" id="ARBA00022801"/>
    </source>
</evidence>
<dbReference type="PIRSF" id="PIRSF001123">
    <property type="entry name" value="PepA_GA"/>
    <property type="match status" value="1"/>
</dbReference>
<dbReference type="GO" id="GO:0004177">
    <property type="term" value="F:aminopeptidase activity"/>
    <property type="evidence" value="ECO:0007669"/>
    <property type="project" value="UniProtKB-UniRule"/>
</dbReference>
<sequence>MTAVDRLYQLPAVSGDEKDVRDYLREQYQHLGMAIVQDRLGSIFAKKAGQHPYTVMISSSLDESGGIVSNLREDGTLEFVPVGTLPKEAFRYQDVVVLDRRHKPFPGIVIAVDEALRVDIGAYSKSEVEALGVTIGDTIVLEHRTKYLQPHLVMSNNLQNKIGLALGLELLNELKDEELPYHLCIGGIAHSVTGQRGAITATTTIRPDLALVIEASPVPHYQEEACYIRYFDKTLLPNRQLIEHLEAVAAKNGIRLIHEVQETGTDGAFIHKSLAGTPTVVLDIPLKQKTPFSNIVNMKDVACLKQLLRLYLQELTIEDMRRYHFERLVEDDESI</sequence>
<comment type="similarity">
    <text evidence="1 6">Belongs to the peptidase M42 family.</text>
</comment>
<proteinExistence type="inferred from homology"/>
<accession>A0A1Q8EAW3</accession>
<evidence type="ECO:0000256" key="4">
    <source>
        <dbReference type="ARBA" id="ARBA00022723"/>
    </source>
</evidence>
<keyword evidence="9" id="KW-1185">Reference proteome</keyword>
<dbReference type="InterPro" id="IPR008007">
    <property type="entry name" value="Peptidase_M42"/>
</dbReference>
<dbReference type="InterPro" id="IPR023367">
    <property type="entry name" value="Peptidase_M42_dom2"/>
</dbReference>
<dbReference type="SUPFAM" id="SSF101821">
    <property type="entry name" value="Aminopeptidase/glucanase lid domain"/>
    <property type="match status" value="1"/>
</dbReference>
<evidence type="ECO:0000313" key="8">
    <source>
        <dbReference type="EMBL" id="OLF48928.1"/>
    </source>
</evidence>
<dbReference type="GO" id="GO:0046872">
    <property type="term" value="F:metal ion binding"/>
    <property type="evidence" value="ECO:0007669"/>
    <property type="project" value="UniProtKB-UniRule"/>
</dbReference>
<evidence type="ECO:0000256" key="1">
    <source>
        <dbReference type="ARBA" id="ARBA00006272"/>
    </source>
</evidence>
<dbReference type="Proteomes" id="UP000186890">
    <property type="component" value="Unassembled WGS sequence"/>
</dbReference>
<dbReference type="PANTHER" id="PTHR32481">
    <property type="entry name" value="AMINOPEPTIDASE"/>
    <property type="match status" value="1"/>
</dbReference>
<evidence type="ECO:0000256" key="6">
    <source>
        <dbReference type="PIRNR" id="PIRNR001123"/>
    </source>
</evidence>
<dbReference type="SUPFAM" id="SSF53187">
    <property type="entry name" value="Zn-dependent exopeptidases"/>
    <property type="match status" value="1"/>
</dbReference>
<comment type="cofactor">
    <cofactor evidence="7">
        <name>a divalent metal cation</name>
        <dbReference type="ChEBI" id="CHEBI:60240"/>
    </cofactor>
    <text evidence="7">Binds 2 divalent metal cations per subunit.</text>
</comment>
<reference evidence="9" key="1">
    <citation type="submission" date="2016-12" db="EMBL/GenBank/DDBJ databases">
        <authorList>
            <person name="Gulvik C.A."/>
        </authorList>
    </citation>
    <scope>NUCLEOTIDE SEQUENCE [LARGE SCALE GENOMIC DNA]</scope>
    <source>
        <strain evidence="9">NED12-00049-6B</strain>
    </source>
</reference>
<keyword evidence="2" id="KW-0031">Aminopeptidase</keyword>
<keyword evidence="5" id="KW-0378">Hydrolase</keyword>